<dbReference type="RefSeq" id="WP_204712098.1">
    <property type="nucleotide sequence ID" value="NZ_JBHSZV010000029.1"/>
</dbReference>
<evidence type="ECO:0000313" key="4">
    <source>
        <dbReference type="Proteomes" id="UP001596410"/>
    </source>
</evidence>
<dbReference type="EMBL" id="JBHSZV010000029">
    <property type="protein sequence ID" value="MFC7062561.1"/>
    <property type="molecule type" value="Genomic_DNA"/>
</dbReference>
<dbReference type="PANTHER" id="PTHR33744">
    <property type="entry name" value="CARBOHYDRATE DIACID REGULATOR"/>
    <property type="match status" value="1"/>
</dbReference>
<dbReference type="InterPro" id="IPR029016">
    <property type="entry name" value="GAF-like_dom_sf"/>
</dbReference>
<dbReference type="Pfam" id="PF13556">
    <property type="entry name" value="HTH_30"/>
    <property type="match status" value="1"/>
</dbReference>
<dbReference type="Gene3D" id="3.30.450.40">
    <property type="match status" value="1"/>
</dbReference>
<keyword evidence="4" id="KW-1185">Reference proteome</keyword>
<sequence length="594" mass="68854">METEKRLMSLIHSVRVLNSTRDLSDVLHQLIKEVLKVISGSNASVLFLYDKRTDELYAKSAIGFDMKYLKDVRMKPGQGMSGKTFSSRRGRVFTSSKDTYSGMSNLTSEAKEIYAKSLGSMEYPMSAICVPLMSNGESIGVLTVDIYEENIQFDEKDLELLETFATQATIAIENATLFSQNERTKRIHEELSRVSLSKGGLEDITKSLAALIEKPIIVFNEFMEPLALSDEGAKDFSAELGQKYIDMLYQVINEENVSYHNLELINQEHFVYFFPIKTEKFTMGLLTIVVEDQLELDPLDRFAIEQALTIFAMEIDRQERLLADDFSYSGTILEQLIQAPYDDLSSDHLAKINFPEHDYHHYVIVQLYIQNPLLSFQKINEKKAQLMRVLYRELSKLPYKTLVYDKNMELTFMFTVRASQSEERVFAHLKQLYKKIIELSKSNFQLSNLVGLGQVVNRLKDVHISYRDAKRSVQYLQSTYNEESLITYRQLGPNRLFLKMDRKELQEYVDETIGEIISYDKQHDTELKRTLEVYLELNQNMSESSKNLFVHVNTIKYRLRAINDLLNIDRLSGEKAFELQLALHILNYLTMKKY</sequence>
<gene>
    <name evidence="3" type="ORF">ACFQIC_11905</name>
</gene>
<evidence type="ECO:0000313" key="3">
    <source>
        <dbReference type="EMBL" id="MFC7062561.1"/>
    </source>
</evidence>
<dbReference type="InterPro" id="IPR003018">
    <property type="entry name" value="GAF"/>
</dbReference>
<protein>
    <submittedName>
        <fullName evidence="3">Helix-turn-helix domain-containing protein</fullName>
    </submittedName>
</protein>
<dbReference type="InterPro" id="IPR041522">
    <property type="entry name" value="CdaR_GGDEF"/>
</dbReference>
<dbReference type="SUPFAM" id="SSF55781">
    <property type="entry name" value="GAF domain-like"/>
    <property type="match status" value="1"/>
</dbReference>
<dbReference type="SMART" id="SM00065">
    <property type="entry name" value="GAF"/>
    <property type="match status" value="1"/>
</dbReference>
<accession>A0ABW2ENV4</accession>
<reference evidence="4" key="1">
    <citation type="journal article" date="2019" name="Int. J. Syst. Evol. Microbiol.">
        <title>The Global Catalogue of Microorganisms (GCM) 10K type strain sequencing project: providing services to taxonomists for standard genome sequencing and annotation.</title>
        <authorList>
            <consortium name="The Broad Institute Genomics Platform"/>
            <consortium name="The Broad Institute Genome Sequencing Center for Infectious Disease"/>
            <person name="Wu L."/>
            <person name="Ma J."/>
        </authorList>
    </citation>
    <scope>NUCLEOTIDE SEQUENCE [LARGE SCALE GENOMIC DNA]</scope>
    <source>
        <strain evidence="4">CGMCC 4.1621</strain>
    </source>
</reference>
<dbReference type="InterPro" id="IPR051448">
    <property type="entry name" value="CdaR-like_regulators"/>
</dbReference>
<proteinExistence type="inferred from homology"/>
<name>A0ABW2ENV4_9BACI</name>
<dbReference type="Pfam" id="PF13185">
    <property type="entry name" value="GAF_2"/>
    <property type="match status" value="1"/>
</dbReference>
<organism evidence="3 4">
    <name type="scientific">Halobacillus seohaensis</name>
    <dbReference type="NCBI Taxonomy" id="447421"/>
    <lineage>
        <taxon>Bacteria</taxon>
        <taxon>Bacillati</taxon>
        <taxon>Bacillota</taxon>
        <taxon>Bacilli</taxon>
        <taxon>Bacillales</taxon>
        <taxon>Bacillaceae</taxon>
        <taxon>Halobacillus</taxon>
    </lineage>
</organism>
<dbReference type="Gene3D" id="1.10.10.2840">
    <property type="entry name" value="PucR C-terminal helix-turn-helix domain"/>
    <property type="match status" value="1"/>
</dbReference>
<feature type="domain" description="GAF" evidence="2">
    <location>
        <begin position="22"/>
        <end position="182"/>
    </location>
</feature>
<dbReference type="InterPro" id="IPR042070">
    <property type="entry name" value="PucR_C-HTH_sf"/>
</dbReference>
<dbReference type="PANTHER" id="PTHR33744:SF1">
    <property type="entry name" value="DNA-BINDING TRANSCRIPTIONAL ACTIVATOR ADER"/>
    <property type="match status" value="1"/>
</dbReference>
<evidence type="ECO:0000256" key="1">
    <source>
        <dbReference type="ARBA" id="ARBA00006754"/>
    </source>
</evidence>
<dbReference type="Pfam" id="PF17853">
    <property type="entry name" value="GGDEF_2"/>
    <property type="match status" value="1"/>
</dbReference>
<comment type="caution">
    <text evidence="3">The sequence shown here is derived from an EMBL/GenBank/DDBJ whole genome shotgun (WGS) entry which is preliminary data.</text>
</comment>
<evidence type="ECO:0000259" key="2">
    <source>
        <dbReference type="SMART" id="SM00065"/>
    </source>
</evidence>
<comment type="similarity">
    <text evidence="1">Belongs to the CdaR family.</text>
</comment>
<dbReference type="Proteomes" id="UP001596410">
    <property type="component" value="Unassembled WGS sequence"/>
</dbReference>
<dbReference type="InterPro" id="IPR025736">
    <property type="entry name" value="PucR_C-HTH_dom"/>
</dbReference>